<feature type="region of interest" description="Disordered" evidence="1">
    <location>
        <begin position="1"/>
        <end position="22"/>
    </location>
</feature>
<dbReference type="AlphaFoldDB" id="A0AAD6YD50"/>
<protein>
    <submittedName>
        <fullName evidence="2">Uncharacterized protein</fullName>
    </submittedName>
</protein>
<dbReference type="EMBL" id="JARJCW010000039">
    <property type="protein sequence ID" value="KAJ7206608.1"/>
    <property type="molecule type" value="Genomic_DNA"/>
</dbReference>
<evidence type="ECO:0000313" key="3">
    <source>
        <dbReference type="Proteomes" id="UP001219525"/>
    </source>
</evidence>
<accession>A0AAD6YD50</accession>
<keyword evidence="3" id="KW-1185">Reference proteome</keyword>
<reference evidence="2" key="1">
    <citation type="submission" date="2023-03" db="EMBL/GenBank/DDBJ databases">
        <title>Massive genome expansion in bonnet fungi (Mycena s.s.) driven by repeated elements and novel gene families across ecological guilds.</title>
        <authorList>
            <consortium name="Lawrence Berkeley National Laboratory"/>
            <person name="Harder C.B."/>
            <person name="Miyauchi S."/>
            <person name="Viragh M."/>
            <person name="Kuo A."/>
            <person name="Thoen E."/>
            <person name="Andreopoulos B."/>
            <person name="Lu D."/>
            <person name="Skrede I."/>
            <person name="Drula E."/>
            <person name="Henrissat B."/>
            <person name="Morin E."/>
            <person name="Kohler A."/>
            <person name="Barry K."/>
            <person name="LaButti K."/>
            <person name="Morin E."/>
            <person name="Salamov A."/>
            <person name="Lipzen A."/>
            <person name="Mereny Z."/>
            <person name="Hegedus B."/>
            <person name="Baldrian P."/>
            <person name="Stursova M."/>
            <person name="Weitz H."/>
            <person name="Taylor A."/>
            <person name="Grigoriev I.V."/>
            <person name="Nagy L.G."/>
            <person name="Martin F."/>
            <person name="Kauserud H."/>
        </authorList>
    </citation>
    <scope>NUCLEOTIDE SEQUENCE</scope>
    <source>
        <strain evidence="2">9144</strain>
    </source>
</reference>
<sequence>MEEYLVDSEDLHQRKNPERKPSEWISCGRTWQDLLHVATEVERVSQRAQFFSTYLTGSTRNMELSSATTVKLRDHLAEKHRLVWMTTVLNTVQERGADNVNIMDVDGDDDVDD</sequence>
<evidence type="ECO:0000313" key="2">
    <source>
        <dbReference type="EMBL" id="KAJ7206608.1"/>
    </source>
</evidence>
<evidence type="ECO:0000256" key="1">
    <source>
        <dbReference type="SAM" id="MobiDB-lite"/>
    </source>
</evidence>
<proteinExistence type="predicted"/>
<gene>
    <name evidence="2" type="ORF">GGX14DRAFT_396994</name>
</gene>
<dbReference type="Proteomes" id="UP001219525">
    <property type="component" value="Unassembled WGS sequence"/>
</dbReference>
<comment type="caution">
    <text evidence="2">The sequence shown here is derived from an EMBL/GenBank/DDBJ whole genome shotgun (WGS) entry which is preliminary data.</text>
</comment>
<feature type="compositionally biased region" description="Basic and acidic residues" evidence="1">
    <location>
        <begin position="9"/>
        <end position="22"/>
    </location>
</feature>
<name>A0AAD6YD50_9AGAR</name>
<organism evidence="2 3">
    <name type="scientific">Mycena pura</name>
    <dbReference type="NCBI Taxonomy" id="153505"/>
    <lineage>
        <taxon>Eukaryota</taxon>
        <taxon>Fungi</taxon>
        <taxon>Dikarya</taxon>
        <taxon>Basidiomycota</taxon>
        <taxon>Agaricomycotina</taxon>
        <taxon>Agaricomycetes</taxon>
        <taxon>Agaricomycetidae</taxon>
        <taxon>Agaricales</taxon>
        <taxon>Marasmiineae</taxon>
        <taxon>Mycenaceae</taxon>
        <taxon>Mycena</taxon>
    </lineage>
</organism>